<sequence length="322" mass="37237">MNELRNSKSDDQLEELLMLTEQMQEELDQKDRTIEKLKVQLDESLTLNERLNSENRAGNIQALKNDLRKTKELLQSEKEKTLTAKDMIEECRDKLRQAEQERDYALSYQKKVEIPVEKPVLYQKCGNCNQTAYLKAKEKYDTQREKLAGRYKTKTAMYEALMFLLIWYSVSTTLFQMIRSKIFISDCVVFFDTIATFVQTIAGWVVLIGKNVAQISNGISNPVVAGIIYWLIRILICGGCLVGAGILLAFIGIKIAGLYKKYCWDMITILVTLISMATAIYFGKWIKTTLPINLLFLLLFVQLVYVGIRWYVKGWRETRGYH</sequence>
<feature type="transmembrane region" description="Helical" evidence="2">
    <location>
        <begin position="262"/>
        <end position="282"/>
    </location>
</feature>
<feature type="transmembrane region" description="Helical" evidence="2">
    <location>
        <begin position="294"/>
        <end position="312"/>
    </location>
</feature>
<keyword evidence="1" id="KW-0175">Coiled coil</keyword>
<evidence type="ECO:0000256" key="2">
    <source>
        <dbReference type="SAM" id="Phobius"/>
    </source>
</evidence>
<feature type="transmembrane region" description="Helical" evidence="2">
    <location>
        <begin position="227"/>
        <end position="250"/>
    </location>
</feature>
<accession>A0A6N3FEN2</accession>
<gene>
    <name evidence="3" type="ORF">RTLFYP15_02695</name>
</gene>
<keyword evidence="2" id="KW-0472">Membrane</keyword>
<dbReference type="InterPro" id="IPR046103">
    <property type="entry name" value="DUF6040"/>
</dbReference>
<reference evidence="3" key="1">
    <citation type="submission" date="2019-11" db="EMBL/GenBank/DDBJ databases">
        <authorList>
            <person name="Feng L."/>
        </authorList>
    </citation>
    <scope>NUCLEOTIDE SEQUENCE</scope>
    <source>
        <strain evidence="3">RtorquesLFYP15</strain>
    </source>
</reference>
<evidence type="ECO:0000313" key="3">
    <source>
        <dbReference type="EMBL" id="VYU50243.1"/>
    </source>
</evidence>
<keyword evidence="2" id="KW-1133">Transmembrane helix</keyword>
<feature type="transmembrane region" description="Helical" evidence="2">
    <location>
        <begin position="187"/>
        <end position="207"/>
    </location>
</feature>
<dbReference type="Pfam" id="PF19506">
    <property type="entry name" value="DUF6040"/>
    <property type="match status" value="1"/>
</dbReference>
<dbReference type="EMBL" id="CACRUQ010000028">
    <property type="protein sequence ID" value="VYU50243.1"/>
    <property type="molecule type" value="Genomic_DNA"/>
</dbReference>
<feature type="transmembrane region" description="Helical" evidence="2">
    <location>
        <begin position="156"/>
        <end position="175"/>
    </location>
</feature>
<organism evidence="3">
    <name type="scientific">[Ruminococcus] torques</name>
    <dbReference type="NCBI Taxonomy" id="33039"/>
    <lineage>
        <taxon>Bacteria</taxon>
        <taxon>Bacillati</taxon>
        <taxon>Bacillota</taxon>
        <taxon>Clostridia</taxon>
        <taxon>Lachnospirales</taxon>
        <taxon>Lachnospiraceae</taxon>
        <taxon>Mediterraneibacter</taxon>
    </lineage>
</organism>
<evidence type="ECO:0000256" key="1">
    <source>
        <dbReference type="SAM" id="Coils"/>
    </source>
</evidence>
<proteinExistence type="predicted"/>
<name>A0A6N3FEN2_9FIRM</name>
<dbReference type="AlphaFoldDB" id="A0A6N3FEN2"/>
<protein>
    <submittedName>
        <fullName evidence="3">Uncharacterized protein</fullName>
    </submittedName>
</protein>
<feature type="coiled-coil region" evidence="1">
    <location>
        <begin position="13"/>
        <end position="101"/>
    </location>
</feature>
<keyword evidence="2" id="KW-0812">Transmembrane</keyword>